<keyword evidence="1" id="KW-0675">Receptor</keyword>
<organismHost>
    <name type="scientific">Homo sapiens</name>
    <name type="common">Human</name>
    <dbReference type="NCBI Taxonomy" id="9606"/>
</organismHost>
<evidence type="ECO:0000313" key="2">
    <source>
        <dbReference type="Proteomes" id="UP000101490"/>
    </source>
</evidence>
<dbReference type="EMBL" id="HQ420899">
    <property type="protein sequence ID" value="ADZ30608.1"/>
    <property type="molecule type" value="Genomic_DNA"/>
</dbReference>
<organismHost>
    <name type="scientific">Microtus agrestis</name>
    <name type="common">Short-tailed field vole</name>
    <dbReference type="NCBI Taxonomy" id="29092"/>
</organismHost>
<dbReference type="Proteomes" id="UP000101490">
    <property type="component" value="Segment"/>
</dbReference>
<organismHost>
    <name type="scientific">Bos taurus</name>
    <name type="common">Bovine</name>
    <dbReference type="NCBI Taxonomy" id="9913"/>
</organismHost>
<organismHost>
    <name type="scientific">Felis catus</name>
    <name type="common">Cat</name>
    <name type="synonym">Felis silvestris catus</name>
    <dbReference type="NCBI Taxonomy" id="9685"/>
</organismHost>
<reference evidence="1 2" key="1">
    <citation type="journal article" date="2011" name="PLoS ONE">
        <title>Chasing Jenner's Vaccine: Revisiting Cowpox Virus Classification.</title>
        <authorList>
            <person name="Carroll D.S."/>
            <person name="Emerson G.L."/>
            <person name="Li Y."/>
            <person name="Sammons S."/>
            <person name="Olson V."/>
            <person name="Frace M."/>
            <person name="Nakazawa Y."/>
            <person name="Czerny C.P."/>
            <person name="Tryland M."/>
            <person name="Kolodziejek J."/>
            <person name="Nowotny N."/>
            <person name="Olsen-Rasmussen M."/>
            <person name="Khristova M."/>
            <person name="Govil D."/>
            <person name="Karem K."/>
            <person name="Damon I.K."/>
            <person name="Meyer H."/>
        </authorList>
    </citation>
    <scope>NUCLEOTIDE SEQUENCE [LARGE SCALE GENOMIC DNA]</scope>
    <source>
        <strain evidence="1">Norway_1994_MAN</strain>
    </source>
</reference>
<name>G0XXE6_COWPX</name>
<organismHost>
    <name type="scientific">Myodes glareolus</name>
    <name type="common">Bank vole</name>
    <name type="synonym">Clethrionomys glareolus</name>
    <dbReference type="NCBI Taxonomy" id="447135"/>
</organismHost>
<organism evidence="1 2">
    <name type="scientific">Cowpox virus</name>
    <name type="common">CPV</name>
    <dbReference type="NCBI Taxonomy" id="10243"/>
    <lineage>
        <taxon>Viruses</taxon>
        <taxon>Varidnaviria</taxon>
        <taxon>Bamfordvirae</taxon>
        <taxon>Nucleocytoviricota</taxon>
        <taxon>Pokkesviricetes</taxon>
        <taxon>Chitovirales</taxon>
        <taxon>Poxviridae</taxon>
        <taxon>Chordopoxvirinae</taxon>
        <taxon>Orthopoxvirus</taxon>
        <taxon>Orthopoxvirus cowpox</taxon>
    </lineage>
</organism>
<sequence length="73" mass="8643">MVTVLHVLLKQNVVVGMERKERMKWVIPFVRNVGKILIRIFFSHSDPCKPRLLVNNIQEIFFSHSDPCKPRTR</sequence>
<proteinExistence type="predicted"/>
<organismHost>
    <name type="scientific">Mus musculus</name>
    <name type="common">Mouse</name>
    <dbReference type="NCBI Taxonomy" id="10090"/>
</organismHost>
<evidence type="ECO:0000313" key="1">
    <source>
        <dbReference type="EMBL" id="ADZ30608.1"/>
    </source>
</evidence>
<organismHost>
    <name type="scientific">Loxodonta africana</name>
    <name type="common">African elephant</name>
    <dbReference type="NCBI Taxonomy" id="9785"/>
</organismHost>
<accession>G0XXE6</accession>
<protein>
    <submittedName>
        <fullName evidence="1">TNF-alpha-receptor-like protein</fullName>
    </submittedName>
</protein>
<organismHost>
    <name type="scientific">Apodemus sylvaticus</name>
    <name type="common">European woodmouse</name>
    <dbReference type="NCBI Taxonomy" id="10129"/>
</organismHost>
<gene>
    <name evidence="1" type="ORF">CPXV_NOR1994_MAN_209.5</name>
</gene>